<comment type="caution">
    <text evidence="2">The sequence shown here is derived from an EMBL/GenBank/DDBJ whole genome shotgun (WGS) entry which is preliminary data.</text>
</comment>
<sequence>MIYSGQKGGNWEERNRRKRRHVASGGRAFQAPSSLTLEGLPGAWLDILKPSSSTVSSSGQYKRCLCVHEKIYSMGLYLADDEPKVPAGVVINIAWIRVHGDRVFTSCHAAQVPDGTVVGPFGRVGDHVTLEQASEAAKFATVSLLASVRRALGGGRDALD</sequence>
<keyword evidence="3" id="KW-1185">Reference proteome</keyword>
<dbReference type="Proteomes" id="UP001301769">
    <property type="component" value="Unassembled WGS sequence"/>
</dbReference>
<dbReference type="AlphaFoldDB" id="A0AAN6Y1F7"/>
<proteinExistence type="predicted"/>
<name>A0AAN6Y1F7_9PEZI</name>
<reference evidence="2" key="1">
    <citation type="journal article" date="2023" name="Mol. Phylogenet. Evol.">
        <title>Genome-scale phylogeny and comparative genomics of the fungal order Sordariales.</title>
        <authorList>
            <person name="Hensen N."/>
            <person name="Bonometti L."/>
            <person name="Westerberg I."/>
            <person name="Brannstrom I.O."/>
            <person name="Guillou S."/>
            <person name="Cros-Aarteil S."/>
            <person name="Calhoun S."/>
            <person name="Haridas S."/>
            <person name="Kuo A."/>
            <person name="Mondo S."/>
            <person name="Pangilinan J."/>
            <person name="Riley R."/>
            <person name="LaButti K."/>
            <person name="Andreopoulos B."/>
            <person name="Lipzen A."/>
            <person name="Chen C."/>
            <person name="Yan M."/>
            <person name="Daum C."/>
            <person name="Ng V."/>
            <person name="Clum A."/>
            <person name="Steindorff A."/>
            <person name="Ohm R.A."/>
            <person name="Martin F."/>
            <person name="Silar P."/>
            <person name="Natvig D.O."/>
            <person name="Lalanne C."/>
            <person name="Gautier V."/>
            <person name="Ament-Velasquez S.L."/>
            <person name="Kruys A."/>
            <person name="Hutchinson M.I."/>
            <person name="Powell A.J."/>
            <person name="Barry K."/>
            <person name="Miller A.N."/>
            <person name="Grigoriev I.V."/>
            <person name="Debuchy R."/>
            <person name="Gladieux P."/>
            <person name="Hiltunen Thoren M."/>
            <person name="Johannesson H."/>
        </authorList>
    </citation>
    <scope>NUCLEOTIDE SEQUENCE</scope>
    <source>
        <strain evidence="2">PSN293</strain>
    </source>
</reference>
<protein>
    <submittedName>
        <fullName evidence="2">Uncharacterized protein</fullName>
    </submittedName>
</protein>
<dbReference type="Gene3D" id="3.30.1330.40">
    <property type="entry name" value="RutC-like"/>
    <property type="match status" value="1"/>
</dbReference>
<accession>A0AAN6Y1F7</accession>
<dbReference type="InterPro" id="IPR035959">
    <property type="entry name" value="RutC-like_sf"/>
</dbReference>
<dbReference type="SUPFAM" id="SSF55298">
    <property type="entry name" value="YjgF-like"/>
    <property type="match status" value="1"/>
</dbReference>
<feature type="region of interest" description="Disordered" evidence="1">
    <location>
        <begin position="1"/>
        <end position="27"/>
    </location>
</feature>
<evidence type="ECO:0000313" key="3">
    <source>
        <dbReference type="Proteomes" id="UP001301769"/>
    </source>
</evidence>
<gene>
    <name evidence="2" type="ORF">QBC37DRAFT_485105</name>
</gene>
<evidence type="ECO:0000256" key="1">
    <source>
        <dbReference type="SAM" id="MobiDB-lite"/>
    </source>
</evidence>
<dbReference type="EMBL" id="MU858164">
    <property type="protein sequence ID" value="KAK4210844.1"/>
    <property type="molecule type" value="Genomic_DNA"/>
</dbReference>
<evidence type="ECO:0000313" key="2">
    <source>
        <dbReference type="EMBL" id="KAK4210844.1"/>
    </source>
</evidence>
<reference evidence="2" key="2">
    <citation type="submission" date="2023-05" db="EMBL/GenBank/DDBJ databases">
        <authorList>
            <consortium name="Lawrence Berkeley National Laboratory"/>
            <person name="Steindorff A."/>
            <person name="Hensen N."/>
            <person name="Bonometti L."/>
            <person name="Westerberg I."/>
            <person name="Brannstrom I.O."/>
            <person name="Guillou S."/>
            <person name="Cros-Aarteil S."/>
            <person name="Calhoun S."/>
            <person name="Haridas S."/>
            <person name="Kuo A."/>
            <person name="Mondo S."/>
            <person name="Pangilinan J."/>
            <person name="Riley R."/>
            <person name="Labutti K."/>
            <person name="Andreopoulos B."/>
            <person name="Lipzen A."/>
            <person name="Chen C."/>
            <person name="Yanf M."/>
            <person name="Daum C."/>
            <person name="Ng V."/>
            <person name="Clum A."/>
            <person name="Ohm R."/>
            <person name="Martin F."/>
            <person name="Silar P."/>
            <person name="Natvig D."/>
            <person name="Lalanne C."/>
            <person name="Gautier V."/>
            <person name="Ament-Velasquez S.L."/>
            <person name="Kruys A."/>
            <person name="Hutchinson M.I."/>
            <person name="Powell A.J."/>
            <person name="Barry K."/>
            <person name="Miller A.N."/>
            <person name="Grigoriev I.V."/>
            <person name="Debuchy R."/>
            <person name="Gladieux P."/>
            <person name="Thoren M.H."/>
            <person name="Johannesson H."/>
        </authorList>
    </citation>
    <scope>NUCLEOTIDE SEQUENCE</scope>
    <source>
        <strain evidence="2">PSN293</strain>
    </source>
</reference>
<organism evidence="2 3">
    <name type="scientific">Rhypophila decipiens</name>
    <dbReference type="NCBI Taxonomy" id="261697"/>
    <lineage>
        <taxon>Eukaryota</taxon>
        <taxon>Fungi</taxon>
        <taxon>Dikarya</taxon>
        <taxon>Ascomycota</taxon>
        <taxon>Pezizomycotina</taxon>
        <taxon>Sordariomycetes</taxon>
        <taxon>Sordariomycetidae</taxon>
        <taxon>Sordariales</taxon>
        <taxon>Naviculisporaceae</taxon>
        <taxon>Rhypophila</taxon>
    </lineage>
</organism>